<dbReference type="GO" id="GO:0016616">
    <property type="term" value="F:oxidoreductase activity, acting on the CH-OH group of donors, NAD or NADP as acceptor"/>
    <property type="evidence" value="ECO:0007669"/>
    <property type="project" value="InterPro"/>
</dbReference>
<dbReference type="GO" id="GO:0051287">
    <property type="term" value="F:NAD binding"/>
    <property type="evidence" value="ECO:0007669"/>
    <property type="project" value="InterPro"/>
</dbReference>
<evidence type="ECO:0000256" key="10">
    <source>
        <dbReference type="PIRSR" id="PIRSR000103-1"/>
    </source>
</evidence>
<dbReference type="PANTHER" id="PTHR43060:SF17">
    <property type="entry name" value="L-THREONATE DEHYDROGENASE"/>
    <property type="match status" value="1"/>
</dbReference>
<evidence type="ECO:0000256" key="4">
    <source>
        <dbReference type="ARBA" id="ARBA00023277"/>
    </source>
</evidence>
<dbReference type="Gene3D" id="3.40.50.720">
    <property type="entry name" value="NAD(P)-binding Rossmann-like Domain"/>
    <property type="match status" value="1"/>
</dbReference>
<name>A0A5C8P5P0_9BURK</name>
<dbReference type="Pfam" id="PF03446">
    <property type="entry name" value="NAD_binding_2"/>
    <property type="match status" value="1"/>
</dbReference>
<dbReference type="InterPro" id="IPR008927">
    <property type="entry name" value="6-PGluconate_DH-like_C_sf"/>
</dbReference>
<evidence type="ECO:0000256" key="9">
    <source>
        <dbReference type="ARBA" id="ARBA00047312"/>
    </source>
</evidence>
<dbReference type="InterPro" id="IPR029154">
    <property type="entry name" value="HIBADH-like_NADP-bd"/>
</dbReference>
<dbReference type="EMBL" id="VDUY01000001">
    <property type="protein sequence ID" value="TXL68424.1"/>
    <property type="molecule type" value="Genomic_DNA"/>
</dbReference>
<dbReference type="PIRSF" id="PIRSF000103">
    <property type="entry name" value="HIBADH"/>
    <property type="match status" value="1"/>
</dbReference>
<gene>
    <name evidence="13" type="ORF">FHP08_01690</name>
</gene>
<feature type="active site" evidence="10">
    <location>
        <position position="174"/>
    </location>
</feature>
<dbReference type="GO" id="GO:0050661">
    <property type="term" value="F:NADP binding"/>
    <property type="evidence" value="ECO:0007669"/>
    <property type="project" value="InterPro"/>
</dbReference>
<comment type="similarity">
    <text evidence="6">Belongs to the HIBADH-related family. L-threonate dehydrogenase subfamily.</text>
</comment>
<comment type="caution">
    <text evidence="13">The sequence shown here is derived from an EMBL/GenBank/DDBJ whole genome shotgun (WGS) entry which is preliminary data.</text>
</comment>
<dbReference type="Gene3D" id="1.10.1040.10">
    <property type="entry name" value="N-(1-d-carboxylethyl)-l-norvaline Dehydrogenase, domain 2"/>
    <property type="match status" value="1"/>
</dbReference>
<dbReference type="SUPFAM" id="SSF51735">
    <property type="entry name" value="NAD(P)-binding Rossmann-fold domains"/>
    <property type="match status" value="1"/>
</dbReference>
<evidence type="ECO:0000259" key="12">
    <source>
        <dbReference type="Pfam" id="PF14833"/>
    </source>
</evidence>
<sequence>MKVSKIGVVGLGAMGIGVARSLLRKGFEVHACDVRPQVLEQIAAEGAHAHATPASLAARVDALIVLVVNADQTEAVLFGENGAAGTLKPGGIVMASSTVPPHYGEALGARLAKAGFAMLDAPVSGGAARAAAGEMTVMASGAPEVFEAMAGVLDAIAAKVYRLGDAPGMGSKVKMINQLLAGVHIAAATEAMALGIRAGIDPDTLYEVISNSAGNSWMFSNRVPHILAGDYTPLSAVDIFVKDLGIVLDSARKMTFPLPLTSSALQMFIATSASGLGGEDDSAVIKMFQRLTGIDLPEPKKEG</sequence>
<evidence type="ECO:0000256" key="1">
    <source>
        <dbReference type="ARBA" id="ARBA00022857"/>
    </source>
</evidence>
<dbReference type="Pfam" id="PF14833">
    <property type="entry name" value="NAD_binding_11"/>
    <property type="match status" value="1"/>
</dbReference>
<feature type="domain" description="6-phosphogluconate dehydrogenase NADP-binding" evidence="11">
    <location>
        <begin position="5"/>
        <end position="164"/>
    </location>
</feature>
<evidence type="ECO:0000313" key="13">
    <source>
        <dbReference type="EMBL" id="TXL68424.1"/>
    </source>
</evidence>
<dbReference type="Proteomes" id="UP000321548">
    <property type="component" value="Unassembled WGS sequence"/>
</dbReference>
<dbReference type="InterPro" id="IPR015815">
    <property type="entry name" value="HIBADH-related"/>
</dbReference>
<dbReference type="InterPro" id="IPR006115">
    <property type="entry name" value="6PGDH_NADP-bd"/>
</dbReference>
<keyword evidence="1" id="KW-0521">NADP</keyword>
<dbReference type="EC" id="1.1.1.411" evidence="7"/>
<keyword evidence="2" id="KW-0560">Oxidoreductase</keyword>
<protein>
    <recommendedName>
        <fullName evidence="8">L-threonate dehydrogenase</fullName>
        <ecNumber evidence="7">1.1.1.411</ecNumber>
    </recommendedName>
</protein>
<evidence type="ECO:0000256" key="3">
    <source>
        <dbReference type="ARBA" id="ARBA00023027"/>
    </source>
</evidence>
<evidence type="ECO:0000259" key="11">
    <source>
        <dbReference type="Pfam" id="PF03446"/>
    </source>
</evidence>
<dbReference type="NCBIfam" id="NF043037">
    <property type="entry name" value="ThreonDh"/>
    <property type="match status" value="1"/>
</dbReference>
<evidence type="ECO:0000256" key="2">
    <source>
        <dbReference type="ARBA" id="ARBA00023002"/>
    </source>
</evidence>
<comment type="function">
    <text evidence="5">Catalyzes oxidation of L-threonate to 2-oxo-tetronate. Can use either NAD(+) or NADP(+) as cosubstrate, with a preference for NAD(+).</text>
</comment>
<evidence type="ECO:0000313" key="14">
    <source>
        <dbReference type="Proteomes" id="UP000321548"/>
    </source>
</evidence>
<evidence type="ECO:0000256" key="7">
    <source>
        <dbReference type="ARBA" id="ARBA00038870"/>
    </source>
</evidence>
<dbReference type="OrthoDB" id="9786703at2"/>
<accession>A0A5C8P5P0</accession>
<dbReference type="SUPFAM" id="SSF48179">
    <property type="entry name" value="6-phosphogluconate dehydrogenase C-terminal domain-like"/>
    <property type="match status" value="1"/>
</dbReference>
<reference evidence="13 14" key="1">
    <citation type="submission" date="2019-06" db="EMBL/GenBank/DDBJ databases">
        <title>Quisquiliibacterium sp. nov., isolated from a maize field.</title>
        <authorList>
            <person name="Lin S.-Y."/>
            <person name="Tsai C.-F."/>
            <person name="Young C.-C."/>
        </authorList>
    </citation>
    <scope>NUCLEOTIDE SEQUENCE [LARGE SCALE GENOMIC DNA]</scope>
    <source>
        <strain evidence="13 14">CC-CFT501</strain>
    </source>
</reference>
<organism evidence="13 14">
    <name type="scientific">Zeimonas arvi</name>
    <dbReference type="NCBI Taxonomy" id="2498847"/>
    <lineage>
        <taxon>Bacteria</taxon>
        <taxon>Pseudomonadati</taxon>
        <taxon>Pseudomonadota</taxon>
        <taxon>Betaproteobacteria</taxon>
        <taxon>Burkholderiales</taxon>
        <taxon>Burkholderiaceae</taxon>
        <taxon>Zeimonas</taxon>
    </lineage>
</organism>
<dbReference type="PANTHER" id="PTHR43060">
    <property type="entry name" value="3-HYDROXYISOBUTYRATE DEHYDROGENASE-LIKE 1, MITOCHONDRIAL-RELATED"/>
    <property type="match status" value="1"/>
</dbReference>
<comment type="catalytic activity">
    <reaction evidence="9">
        <text>L-threonate + NAD(+) = 2-dehydro-L-erythronate + NADH + H(+)</text>
        <dbReference type="Rhea" id="RHEA:52548"/>
        <dbReference type="ChEBI" id="CHEBI:15378"/>
        <dbReference type="ChEBI" id="CHEBI:57540"/>
        <dbReference type="ChEBI" id="CHEBI:57561"/>
        <dbReference type="ChEBI" id="CHEBI:57945"/>
        <dbReference type="ChEBI" id="CHEBI:136669"/>
        <dbReference type="EC" id="1.1.1.411"/>
    </reaction>
</comment>
<keyword evidence="14" id="KW-1185">Reference proteome</keyword>
<keyword evidence="3" id="KW-0520">NAD</keyword>
<dbReference type="InterPro" id="IPR050006">
    <property type="entry name" value="LtnD"/>
</dbReference>
<dbReference type="AlphaFoldDB" id="A0A5C8P5P0"/>
<proteinExistence type="inferred from homology"/>
<evidence type="ECO:0000256" key="6">
    <source>
        <dbReference type="ARBA" id="ARBA00037979"/>
    </source>
</evidence>
<keyword evidence="4" id="KW-0119">Carbohydrate metabolism</keyword>
<evidence type="ECO:0000256" key="5">
    <source>
        <dbReference type="ARBA" id="ARBA00037062"/>
    </source>
</evidence>
<feature type="domain" description="3-hydroxyisobutyrate dehydrogenase-like NAD-binding" evidence="12">
    <location>
        <begin position="168"/>
        <end position="287"/>
    </location>
</feature>
<dbReference type="InterPro" id="IPR013328">
    <property type="entry name" value="6PGD_dom2"/>
</dbReference>
<evidence type="ECO:0000256" key="8">
    <source>
        <dbReference type="ARBA" id="ARBA00039407"/>
    </source>
</evidence>
<dbReference type="InterPro" id="IPR036291">
    <property type="entry name" value="NAD(P)-bd_dom_sf"/>
</dbReference>